<dbReference type="InterPro" id="IPR030878">
    <property type="entry name" value="Ribosomal_uL15"/>
</dbReference>
<sequence length="144" mass="15065">MRLNDLHPDAGSRPSAKRVGRGIGSGLGKTCGRGHKGQKSRNGGFHKVGFEGGQMPLQRRLPKVGFRSRKALSRAEVRLSELNAVAGDTVDLESLKAAGILSRGIKTAKIIASGEVARALTIRGLAVTKGARSAIESVGGKIED</sequence>
<dbReference type="Pfam" id="PF00828">
    <property type="entry name" value="Ribosomal_L27A"/>
    <property type="match status" value="1"/>
</dbReference>
<evidence type="ECO:0000313" key="9">
    <source>
        <dbReference type="Proteomes" id="UP001597337"/>
    </source>
</evidence>
<evidence type="ECO:0000256" key="5">
    <source>
        <dbReference type="RuleBase" id="RU003888"/>
    </source>
</evidence>
<dbReference type="InterPro" id="IPR021131">
    <property type="entry name" value="Ribosomal_uL15/eL18"/>
</dbReference>
<dbReference type="Gene3D" id="3.100.10.10">
    <property type="match status" value="1"/>
</dbReference>
<dbReference type="RefSeq" id="WP_386026890.1">
    <property type="nucleotide sequence ID" value="NZ_JBHUHX010000029.1"/>
</dbReference>
<evidence type="ECO:0000256" key="2">
    <source>
        <dbReference type="ARBA" id="ARBA00022980"/>
    </source>
</evidence>
<feature type="compositionally biased region" description="Basic and acidic residues" evidence="6">
    <location>
        <begin position="1"/>
        <end position="10"/>
    </location>
</feature>
<keyword evidence="4" id="KW-0694">RNA-binding</keyword>
<evidence type="ECO:0000256" key="6">
    <source>
        <dbReference type="SAM" id="MobiDB-lite"/>
    </source>
</evidence>
<dbReference type="PANTHER" id="PTHR12934:SF11">
    <property type="entry name" value="LARGE RIBOSOMAL SUBUNIT PROTEIN UL15M"/>
    <property type="match status" value="1"/>
</dbReference>
<keyword evidence="3 4" id="KW-0687">Ribonucleoprotein</keyword>
<feature type="region of interest" description="Disordered" evidence="6">
    <location>
        <begin position="1"/>
        <end position="52"/>
    </location>
</feature>
<dbReference type="PROSITE" id="PS00475">
    <property type="entry name" value="RIBOSOMAL_L15"/>
    <property type="match status" value="1"/>
</dbReference>
<organism evidence="8 9">
    <name type="scientific">Thiorhodococcus fuscus</name>
    <dbReference type="NCBI Taxonomy" id="527200"/>
    <lineage>
        <taxon>Bacteria</taxon>
        <taxon>Pseudomonadati</taxon>
        <taxon>Pseudomonadota</taxon>
        <taxon>Gammaproteobacteria</taxon>
        <taxon>Chromatiales</taxon>
        <taxon>Chromatiaceae</taxon>
        <taxon>Thiorhodococcus</taxon>
    </lineage>
</organism>
<comment type="subunit">
    <text evidence="4">Part of the 50S ribosomal subunit.</text>
</comment>
<dbReference type="HAMAP" id="MF_01341">
    <property type="entry name" value="Ribosomal_uL15"/>
    <property type="match status" value="1"/>
</dbReference>
<feature type="compositionally biased region" description="Gly residues" evidence="6">
    <location>
        <begin position="21"/>
        <end position="31"/>
    </location>
</feature>
<dbReference type="InterPro" id="IPR036227">
    <property type="entry name" value="Ribosomal_uL15/eL18_sf"/>
</dbReference>
<evidence type="ECO:0000313" key="8">
    <source>
        <dbReference type="EMBL" id="MFD2112535.1"/>
    </source>
</evidence>
<name>A0ABW4Y9V7_9GAMM</name>
<comment type="similarity">
    <text evidence="1 4 5">Belongs to the universal ribosomal protein uL15 family.</text>
</comment>
<protein>
    <recommendedName>
        <fullName evidence="4">Large ribosomal subunit protein uL15</fullName>
    </recommendedName>
</protein>
<keyword evidence="2 4" id="KW-0689">Ribosomal protein</keyword>
<dbReference type="NCBIfam" id="TIGR01071">
    <property type="entry name" value="rplO_bact"/>
    <property type="match status" value="1"/>
</dbReference>
<keyword evidence="9" id="KW-1185">Reference proteome</keyword>
<dbReference type="PANTHER" id="PTHR12934">
    <property type="entry name" value="50S RIBOSOMAL PROTEIN L15"/>
    <property type="match status" value="1"/>
</dbReference>
<evidence type="ECO:0000256" key="3">
    <source>
        <dbReference type="ARBA" id="ARBA00023274"/>
    </source>
</evidence>
<evidence type="ECO:0000259" key="7">
    <source>
        <dbReference type="Pfam" id="PF00828"/>
    </source>
</evidence>
<feature type="domain" description="Large ribosomal subunit protein uL15/eL18" evidence="7">
    <location>
        <begin position="83"/>
        <end position="143"/>
    </location>
</feature>
<comment type="function">
    <text evidence="4">Binds to the 23S rRNA.</text>
</comment>
<dbReference type="InterPro" id="IPR001196">
    <property type="entry name" value="Ribosomal_uL15_CS"/>
</dbReference>
<proteinExistence type="inferred from homology"/>
<dbReference type="Proteomes" id="UP001597337">
    <property type="component" value="Unassembled WGS sequence"/>
</dbReference>
<dbReference type="GO" id="GO:0005840">
    <property type="term" value="C:ribosome"/>
    <property type="evidence" value="ECO:0007669"/>
    <property type="project" value="UniProtKB-KW"/>
</dbReference>
<dbReference type="InterPro" id="IPR005749">
    <property type="entry name" value="Ribosomal_uL15_bac-type"/>
</dbReference>
<evidence type="ECO:0000256" key="1">
    <source>
        <dbReference type="ARBA" id="ARBA00007320"/>
    </source>
</evidence>
<reference evidence="9" key="1">
    <citation type="journal article" date="2019" name="Int. J. Syst. Evol. Microbiol.">
        <title>The Global Catalogue of Microorganisms (GCM) 10K type strain sequencing project: providing services to taxonomists for standard genome sequencing and annotation.</title>
        <authorList>
            <consortium name="The Broad Institute Genomics Platform"/>
            <consortium name="The Broad Institute Genome Sequencing Center for Infectious Disease"/>
            <person name="Wu L."/>
            <person name="Ma J."/>
        </authorList>
    </citation>
    <scope>NUCLEOTIDE SEQUENCE [LARGE SCALE GENOMIC DNA]</scope>
    <source>
        <strain evidence="9">KACC 12597</strain>
    </source>
</reference>
<accession>A0ABW4Y9V7</accession>
<keyword evidence="4" id="KW-0699">rRNA-binding</keyword>
<dbReference type="SUPFAM" id="SSF52080">
    <property type="entry name" value="Ribosomal proteins L15p and L18e"/>
    <property type="match status" value="1"/>
</dbReference>
<comment type="caution">
    <text evidence="8">The sequence shown here is derived from an EMBL/GenBank/DDBJ whole genome shotgun (WGS) entry which is preliminary data.</text>
</comment>
<evidence type="ECO:0000256" key="4">
    <source>
        <dbReference type="HAMAP-Rule" id="MF_01341"/>
    </source>
</evidence>
<gene>
    <name evidence="4 8" type="primary">rplO</name>
    <name evidence="8" type="ORF">ACFSJC_11850</name>
</gene>
<dbReference type="EMBL" id="JBHUHX010000029">
    <property type="protein sequence ID" value="MFD2112535.1"/>
    <property type="molecule type" value="Genomic_DNA"/>
</dbReference>